<dbReference type="Gene3D" id="3.90.1340.10">
    <property type="entry name" value="Phage tail collar domain"/>
    <property type="match status" value="1"/>
</dbReference>
<dbReference type="Pfam" id="PF12571">
    <property type="entry name" value="Phage_tail_fib"/>
    <property type="match status" value="1"/>
</dbReference>
<evidence type="ECO:0000313" key="3">
    <source>
        <dbReference type="EMBL" id="MCF5657908.1"/>
    </source>
</evidence>
<dbReference type="PANTHER" id="PTHR35191:SF1">
    <property type="entry name" value="PROPHAGE SIDE TAIL FIBER PROTEIN HOMOLOG STFQ-RELATED"/>
    <property type="match status" value="1"/>
</dbReference>
<sequence>MIDQNSQFMAILTNVGAAKLANANSLGLPWKLAALGVGDANDTNPMPSATQTKLINERRRAPLNQLMIDPVNPAVIIAEQIIPADVGGWWVREIGLYDEDNDLVAVANCAPSYKALMDQGSARTLIVRMSLIVSSTGNIVLKIDPAVVLATREYVDLSFDRVLPPNKTPGTYFQVTTDKRGVVQSGRNPTTLGGFGITDGLFIGQHGLGGRSAPQVPIDTIGLPGGFYCYLNGTTGFSNNVGLVNIPYGTENYAGQIGFEQGNTEPRLLVRGCKAPNVWTATRELWHTGNFNPSTKSDKATTLAGYGITNAYTTTQVDSALSLKAPLASPILTGQPEAPTAPAGSNNKLIANAAFVQKAVQDSITAVMDGAPGALDTLKELATALGNDPNFSTTILTALNGKAAKASTLAGYGIGDAIAVGQFGLGTNVAPARPIDTVGLSGGFYYYGDGPTSLANYVGVINIPYGDTGYSAQIGFRQGQVEPEILVRGCRANGVWGNTRKLWHTGNLDPNAILPTGTSIAFAASTVPVGFLKENGAAVSRTVYANLFAVIGTYYGAGDGSTTFNLPDSRGEFFRGADDGRGVDQGRAVGSWQDSQNKSHVHLYGAQHNTNFGLSATGLAGVSPGKVMYETASSGGDEARPRNTARLMCIKY</sequence>
<dbReference type="EMBL" id="WJZX01000158">
    <property type="protein sequence ID" value="MCF5657908.1"/>
    <property type="molecule type" value="Genomic_DNA"/>
</dbReference>
<dbReference type="InterPro" id="IPR037053">
    <property type="entry name" value="Phage_tail_collar_dom_sf"/>
</dbReference>
<dbReference type="PANTHER" id="PTHR35191">
    <property type="entry name" value="PROPHAGE SIDE TAIL FIBER PROTEIN HOMOLOG STFQ-RELATED"/>
    <property type="match status" value="1"/>
</dbReference>
<dbReference type="SUPFAM" id="SSF88874">
    <property type="entry name" value="Receptor-binding domain of short tail fibre protein gp12"/>
    <property type="match status" value="1"/>
</dbReference>
<protein>
    <submittedName>
        <fullName evidence="3">Phage tail protein</fullName>
    </submittedName>
</protein>
<evidence type="ECO:0000259" key="1">
    <source>
        <dbReference type="Pfam" id="PF07484"/>
    </source>
</evidence>
<organism evidence="3 4">
    <name type="scientific">Pseudomonas poae</name>
    <dbReference type="NCBI Taxonomy" id="200451"/>
    <lineage>
        <taxon>Bacteria</taxon>
        <taxon>Pseudomonadati</taxon>
        <taxon>Pseudomonadota</taxon>
        <taxon>Gammaproteobacteria</taxon>
        <taxon>Pseudomonadales</taxon>
        <taxon>Pseudomonadaceae</taxon>
        <taxon>Pseudomonas</taxon>
    </lineage>
</organism>
<name>A0AAP2S5A3_9PSED</name>
<evidence type="ECO:0000259" key="2">
    <source>
        <dbReference type="Pfam" id="PF12571"/>
    </source>
</evidence>
<dbReference type="Pfam" id="PF07484">
    <property type="entry name" value="Collar"/>
    <property type="match status" value="1"/>
</dbReference>
<reference evidence="3" key="1">
    <citation type="submission" date="2019-11" db="EMBL/GenBank/DDBJ databases">
        <title>Epiphytic Pseudomonas syringae from cherry orchards.</title>
        <authorList>
            <person name="Hulin M.T."/>
        </authorList>
    </citation>
    <scope>NUCLEOTIDE SEQUENCE</scope>
    <source>
        <strain evidence="3">PA-2-1F</strain>
    </source>
</reference>
<dbReference type="RefSeq" id="WP_236326744.1">
    <property type="nucleotide sequence ID" value="NZ_WJZX01000158.1"/>
</dbReference>
<comment type="caution">
    <text evidence="3">The sequence shown here is derived from an EMBL/GenBank/DDBJ whole genome shotgun (WGS) entry which is preliminary data.</text>
</comment>
<feature type="domain" description="Phage tail collar" evidence="1">
    <location>
        <begin position="517"/>
        <end position="573"/>
    </location>
</feature>
<evidence type="ECO:0000313" key="4">
    <source>
        <dbReference type="Proteomes" id="UP000814126"/>
    </source>
</evidence>
<dbReference type="InterPro" id="IPR022225">
    <property type="entry name" value="Phage_tail_fibre_N"/>
</dbReference>
<dbReference type="AlphaFoldDB" id="A0AAP2S5A3"/>
<gene>
    <name evidence="3" type="ORF">GIV46_23140</name>
</gene>
<accession>A0AAP2S5A3</accession>
<feature type="domain" description="Phage tail fibre protein N-terminal" evidence="2">
    <location>
        <begin position="6"/>
        <end position="152"/>
    </location>
</feature>
<dbReference type="InterPro" id="IPR051934">
    <property type="entry name" value="Phage_Tail_Fiber_Structural"/>
</dbReference>
<proteinExistence type="predicted"/>
<dbReference type="Proteomes" id="UP000814126">
    <property type="component" value="Unassembled WGS sequence"/>
</dbReference>
<dbReference type="InterPro" id="IPR011083">
    <property type="entry name" value="Phage_tail_collar_dom"/>
</dbReference>